<dbReference type="InParanoid" id="A0A409YT44"/>
<evidence type="ECO:0000313" key="1">
    <source>
        <dbReference type="EMBL" id="PPR06196.1"/>
    </source>
</evidence>
<organism evidence="1 2">
    <name type="scientific">Gymnopilus dilepis</name>
    <dbReference type="NCBI Taxonomy" id="231916"/>
    <lineage>
        <taxon>Eukaryota</taxon>
        <taxon>Fungi</taxon>
        <taxon>Dikarya</taxon>
        <taxon>Basidiomycota</taxon>
        <taxon>Agaricomycotina</taxon>
        <taxon>Agaricomycetes</taxon>
        <taxon>Agaricomycetidae</taxon>
        <taxon>Agaricales</taxon>
        <taxon>Agaricineae</taxon>
        <taxon>Hymenogastraceae</taxon>
        <taxon>Gymnopilus</taxon>
    </lineage>
</organism>
<evidence type="ECO:0000313" key="2">
    <source>
        <dbReference type="Proteomes" id="UP000284706"/>
    </source>
</evidence>
<sequence length="162" mass="18281">MAGGSQTQLFSSIDSVLQMNYTQGVLSGSGQLAAKHLWMSRQPQHVLRGHILLPFFVHRARMVVTEALVALQQARHRQCMSILQKTWAAVDFSSGNTCPASYGLDSWRGEKGSEEWSFRTRSPLLQHTMFSIATNATCSPSWWKAAIRIENLVLWLLDHERP</sequence>
<accession>A0A409YT44</accession>
<protein>
    <submittedName>
        <fullName evidence="1">Uncharacterized protein</fullName>
    </submittedName>
</protein>
<keyword evidence="2" id="KW-1185">Reference proteome</keyword>
<reference evidence="1 2" key="1">
    <citation type="journal article" date="2018" name="Evol. Lett.">
        <title>Horizontal gene cluster transfer increased hallucinogenic mushroom diversity.</title>
        <authorList>
            <person name="Reynolds H.T."/>
            <person name="Vijayakumar V."/>
            <person name="Gluck-Thaler E."/>
            <person name="Korotkin H.B."/>
            <person name="Matheny P.B."/>
            <person name="Slot J.C."/>
        </authorList>
    </citation>
    <scope>NUCLEOTIDE SEQUENCE [LARGE SCALE GENOMIC DNA]</scope>
    <source>
        <strain evidence="1 2">SRW20</strain>
    </source>
</reference>
<dbReference type="Proteomes" id="UP000284706">
    <property type="component" value="Unassembled WGS sequence"/>
</dbReference>
<proteinExistence type="predicted"/>
<dbReference type="EMBL" id="NHYE01000365">
    <property type="protein sequence ID" value="PPR06196.1"/>
    <property type="molecule type" value="Genomic_DNA"/>
</dbReference>
<name>A0A409YT44_9AGAR</name>
<gene>
    <name evidence="1" type="ORF">CVT26_005495</name>
</gene>
<comment type="caution">
    <text evidence="1">The sequence shown here is derived from an EMBL/GenBank/DDBJ whole genome shotgun (WGS) entry which is preliminary data.</text>
</comment>
<dbReference type="AlphaFoldDB" id="A0A409YT44"/>